<organism evidence="2 3">
    <name type="scientific">Aphanomyces stellatus</name>
    <dbReference type="NCBI Taxonomy" id="120398"/>
    <lineage>
        <taxon>Eukaryota</taxon>
        <taxon>Sar</taxon>
        <taxon>Stramenopiles</taxon>
        <taxon>Oomycota</taxon>
        <taxon>Saprolegniomycetes</taxon>
        <taxon>Saprolegniales</taxon>
        <taxon>Verrucalvaceae</taxon>
        <taxon>Aphanomyces</taxon>
    </lineage>
</organism>
<evidence type="ECO:0000313" key="3">
    <source>
        <dbReference type="Proteomes" id="UP000332933"/>
    </source>
</evidence>
<keyword evidence="3" id="KW-1185">Reference proteome</keyword>
<dbReference type="AlphaFoldDB" id="A0A485K9S4"/>
<reference evidence="2 3" key="1">
    <citation type="submission" date="2019-03" db="EMBL/GenBank/DDBJ databases">
        <authorList>
            <person name="Gaulin E."/>
            <person name="Dumas B."/>
        </authorList>
    </citation>
    <scope>NUCLEOTIDE SEQUENCE [LARGE SCALE GENOMIC DNA]</scope>
    <source>
        <strain evidence="2">CBS 568.67</strain>
    </source>
</reference>
<dbReference type="Proteomes" id="UP000332933">
    <property type="component" value="Unassembled WGS sequence"/>
</dbReference>
<dbReference type="EMBL" id="CAADRA010000177">
    <property type="protein sequence ID" value="VFT79085.1"/>
    <property type="molecule type" value="Genomic_DNA"/>
</dbReference>
<evidence type="ECO:0000313" key="1">
    <source>
        <dbReference type="EMBL" id="KAF0718140.1"/>
    </source>
</evidence>
<accession>A0A485K9S4</accession>
<sequence>MEPKADATEQRKLRDRLRKQRYQLNHAEESKRLRDEIALLWRRYDKIQRATEQKSMNMLPWETVSDALKEAAVESALRNASLKRHVSYKKKLIHELEGWIARCSQPTPALPDACKETWRNTSLPLNAESRRLGMKWIVEHMYHQSERMLFQERFFDRGTDVSVTFHDGGIAEVDVHCDAILPCSVARAAGILWKEMYVRPAQDEVDLCYKQARAVPTPDGTHVLMNALFGRFDSPERTVIVSRAIVDDELRPWHAHEYNYKLLYWIVLEPLSPQETRWRAFSRMHHPFNPLHGYMSLDAYARLRGLDTSLPSYTKDLRDFLVDKRRVALGKFQDAVTAVAMRRDVENF</sequence>
<dbReference type="EMBL" id="VJMH01000177">
    <property type="protein sequence ID" value="KAF0718140.1"/>
    <property type="molecule type" value="Genomic_DNA"/>
</dbReference>
<name>A0A485K9S4_9STRA</name>
<reference evidence="1" key="2">
    <citation type="submission" date="2019-06" db="EMBL/GenBank/DDBJ databases">
        <title>Genomics analysis of Aphanomyces spp. identifies a new class of oomycete effector associated with host adaptation.</title>
        <authorList>
            <person name="Gaulin E."/>
        </authorList>
    </citation>
    <scope>NUCLEOTIDE SEQUENCE</scope>
    <source>
        <strain evidence="1">CBS 578.67</strain>
    </source>
</reference>
<proteinExistence type="predicted"/>
<evidence type="ECO:0000313" key="2">
    <source>
        <dbReference type="EMBL" id="VFT79085.1"/>
    </source>
</evidence>
<protein>
    <submittedName>
        <fullName evidence="2">Aste57867_1878 protein</fullName>
    </submittedName>
</protein>
<gene>
    <name evidence="2" type="primary">Aste57867_1878</name>
    <name evidence="1" type="ORF">As57867_001876</name>
    <name evidence="2" type="ORF">ASTE57867_1878</name>
</gene>